<evidence type="ECO:0000256" key="2">
    <source>
        <dbReference type="ARBA" id="ARBA00008979"/>
    </source>
</evidence>
<feature type="transmembrane region" description="Helical" evidence="13">
    <location>
        <begin position="369"/>
        <end position="394"/>
    </location>
</feature>
<feature type="chain" id="PRO_5027574695" evidence="14">
    <location>
        <begin position="23"/>
        <end position="501"/>
    </location>
</feature>
<dbReference type="InterPro" id="IPR036272">
    <property type="entry name" value="Methuselah_N_sf"/>
</dbReference>
<feature type="domain" description="G-protein coupled receptors family 2 profile 2" evidence="15">
    <location>
        <begin position="219"/>
        <end position="478"/>
    </location>
</feature>
<dbReference type="PANTHER" id="PTHR47154:SF2">
    <property type="entry name" value="G-PROTEIN COUPLED RECEPTOR MTH-RELATED"/>
    <property type="match status" value="1"/>
</dbReference>
<dbReference type="GO" id="GO:0005886">
    <property type="term" value="C:plasma membrane"/>
    <property type="evidence" value="ECO:0007669"/>
    <property type="project" value="UniProtKB-SubCell"/>
</dbReference>
<dbReference type="InterPro" id="IPR017981">
    <property type="entry name" value="GPCR_2-like_7TM"/>
</dbReference>
<feature type="transmembrane region" description="Helical" evidence="13">
    <location>
        <begin position="315"/>
        <end position="336"/>
    </location>
</feature>
<keyword evidence="4 13" id="KW-0812">Transmembrane</keyword>
<dbReference type="InterPro" id="IPR023311">
    <property type="entry name" value="Methusela_ecto_dom_2"/>
</dbReference>
<evidence type="ECO:0000313" key="17">
    <source>
        <dbReference type="RefSeq" id="XP_033167008.1"/>
    </source>
</evidence>
<proteinExistence type="inferred from homology"/>
<dbReference type="GO" id="GO:0007166">
    <property type="term" value="P:cell surface receptor signaling pathway"/>
    <property type="evidence" value="ECO:0007669"/>
    <property type="project" value="InterPro"/>
</dbReference>
<keyword evidence="8 13" id="KW-0472">Membrane</keyword>
<evidence type="ECO:0000259" key="15">
    <source>
        <dbReference type="PROSITE" id="PS50261"/>
    </source>
</evidence>
<dbReference type="GO" id="GO:0008528">
    <property type="term" value="F:G protein-coupled peptide receptor activity"/>
    <property type="evidence" value="ECO:0007669"/>
    <property type="project" value="TreeGrafter"/>
</dbReference>
<gene>
    <name evidence="17" type="primary">LOC117145449</name>
</gene>
<dbReference type="PANTHER" id="PTHR47154">
    <property type="entry name" value="G-PROTEIN COUPLED RECEPTOR MTH-RELATED"/>
    <property type="match status" value="1"/>
</dbReference>
<keyword evidence="6 13" id="KW-1133">Transmembrane helix</keyword>
<evidence type="ECO:0000256" key="11">
    <source>
        <dbReference type="ARBA" id="ARBA00023180"/>
    </source>
</evidence>
<evidence type="ECO:0000256" key="6">
    <source>
        <dbReference type="ARBA" id="ARBA00022989"/>
    </source>
</evidence>
<dbReference type="GeneID" id="117145449"/>
<comment type="subcellular location">
    <subcellularLocation>
        <location evidence="1">Cell membrane</location>
        <topology evidence="1">Multi-pass membrane protein</topology>
    </subcellularLocation>
</comment>
<dbReference type="InterPro" id="IPR044860">
    <property type="entry name" value="Methusela_ecto_dom_1"/>
</dbReference>
<dbReference type="PROSITE" id="PS50261">
    <property type="entry name" value="G_PROTEIN_RECEP_F2_4"/>
    <property type="match status" value="1"/>
</dbReference>
<keyword evidence="9" id="KW-1015">Disulfide bond</keyword>
<evidence type="ECO:0000256" key="7">
    <source>
        <dbReference type="ARBA" id="ARBA00023040"/>
    </source>
</evidence>
<evidence type="ECO:0000313" key="16">
    <source>
        <dbReference type="Proteomes" id="UP000515162"/>
    </source>
</evidence>
<accession>A0A6P8KDQ1</accession>
<keyword evidence="5 14" id="KW-0732">Signal</keyword>
<feature type="transmembrane region" description="Helical" evidence="13">
    <location>
        <begin position="219"/>
        <end position="236"/>
    </location>
</feature>
<name>A0A6P8KDQ1_DROMA</name>
<dbReference type="PRINTS" id="PR02001">
    <property type="entry name" value="GCR1CAMPR"/>
</dbReference>
<feature type="transmembrane region" description="Helical" evidence="13">
    <location>
        <begin position="243"/>
        <end position="262"/>
    </location>
</feature>
<dbReference type="Gene3D" id="1.20.1070.10">
    <property type="entry name" value="Rhodopsin 7-helix transmembrane proteins"/>
    <property type="match status" value="1"/>
</dbReference>
<dbReference type="InterPro" id="IPR010596">
    <property type="entry name" value="Methuselah_N_dom"/>
</dbReference>
<comment type="similarity">
    <text evidence="2">Belongs to the G-protein coupled receptor 2 family. Mth subfamily.</text>
</comment>
<dbReference type="InterPro" id="IPR022343">
    <property type="entry name" value="GCR1-cAMP_receptor"/>
</dbReference>
<evidence type="ECO:0000256" key="14">
    <source>
        <dbReference type="SAM" id="SignalP"/>
    </source>
</evidence>
<evidence type="ECO:0000256" key="3">
    <source>
        <dbReference type="ARBA" id="ARBA00022475"/>
    </source>
</evidence>
<evidence type="ECO:0000256" key="8">
    <source>
        <dbReference type="ARBA" id="ARBA00023136"/>
    </source>
</evidence>
<feature type="transmembrane region" description="Helical" evidence="13">
    <location>
        <begin position="414"/>
        <end position="437"/>
    </location>
</feature>
<dbReference type="CDD" id="cd15039">
    <property type="entry name" value="7tmB3_Methuselah-like"/>
    <property type="match status" value="1"/>
</dbReference>
<keyword evidence="12" id="KW-0807">Transducer</keyword>
<dbReference type="SUPFAM" id="SSF63877">
    <property type="entry name" value="Methuselah ectodomain"/>
    <property type="match status" value="1"/>
</dbReference>
<feature type="transmembrane region" description="Helical" evidence="13">
    <location>
        <begin position="449"/>
        <end position="476"/>
    </location>
</feature>
<dbReference type="Pfam" id="PF06652">
    <property type="entry name" value="Methuselah_N"/>
    <property type="match status" value="1"/>
</dbReference>
<evidence type="ECO:0000256" key="9">
    <source>
        <dbReference type="ARBA" id="ARBA00023157"/>
    </source>
</evidence>
<keyword evidence="16" id="KW-1185">Reference proteome</keyword>
<dbReference type="Proteomes" id="UP000515162">
    <property type="component" value="Chromosome 3R"/>
</dbReference>
<keyword evidence="10" id="KW-0675">Receptor</keyword>
<dbReference type="InterPro" id="IPR051384">
    <property type="entry name" value="Mth_GPCR"/>
</dbReference>
<evidence type="ECO:0000256" key="4">
    <source>
        <dbReference type="ARBA" id="ARBA00022692"/>
    </source>
</evidence>
<feature type="signal peptide" evidence="14">
    <location>
        <begin position="1"/>
        <end position="22"/>
    </location>
</feature>
<evidence type="ECO:0000256" key="13">
    <source>
        <dbReference type="SAM" id="Phobius"/>
    </source>
</evidence>
<protein>
    <submittedName>
        <fullName evidence="17">Probable G-protein coupled receptor Mth-like 12</fullName>
    </submittedName>
</protein>
<keyword evidence="7" id="KW-0297">G-protein coupled receptor</keyword>
<dbReference type="RefSeq" id="XP_033167008.1">
    <property type="nucleotide sequence ID" value="XM_033311117.1"/>
</dbReference>
<organism evidence="16 17">
    <name type="scientific">Drosophila mauritiana</name>
    <name type="common">Fruit fly</name>
    <dbReference type="NCBI Taxonomy" id="7226"/>
    <lineage>
        <taxon>Eukaryota</taxon>
        <taxon>Metazoa</taxon>
        <taxon>Ecdysozoa</taxon>
        <taxon>Arthropoda</taxon>
        <taxon>Hexapoda</taxon>
        <taxon>Insecta</taxon>
        <taxon>Pterygota</taxon>
        <taxon>Neoptera</taxon>
        <taxon>Endopterygota</taxon>
        <taxon>Diptera</taxon>
        <taxon>Brachycera</taxon>
        <taxon>Muscomorpha</taxon>
        <taxon>Ephydroidea</taxon>
        <taxon>Drosophilidae</taxon>
        <taxon>Drosophila</taxon>
        <taxon>Sophophora</taxon>
    </lineage>
</organism>
<reference evidence="17" key="1">
    <citation type="submission" date="2025-08" db="UniProtKB">
        <authorList>
            <consortium name="RefSeq"/>
        </authorList>
    </citation>
    <scope>IDENTIFICATION</scope>
    <source>
        <strain evidence="17">Mau12</strain>
        <tissue evidence="17">Whole Body</tissue>
    </source>
</reference>
<dbReference type="FunFam" id="1.20.1070.10:FF:000297">
    <property type="entry name" value="G-protein coupled receptor Mth"/>
    <property type="match status" value="1"/>
</dbReference>
<evidence type="ECO:0000256" key="5">
    <source>
        <dbReference type="ARBA" id="ARBA00022729"/>
    </source>
</evidence>
<keyword evidence="11" id="KW-0325">Glycoprotein</keyword>
<dbReference type="Gene3D" id="2.170.180.11">
    <property type="entry name" value="Methuselah ectodomain, domain 2"/>
    <property type="match status" value="1"/>
</dbReference>
<evidence type="ECO:0000256" key="12">
    <source>
        <dbReference type="ARBA" id="ARBA00023224"/>
    </source>
</evidence>
<keyword evidence="3" id="KW-1003">Cell membrane</keyword>
<evidence type="ECO:0000256" key="1">
    <source>
        <dbReference type="ARBA" id="ARBA00004651"/>
    </source>
</evidence>
<dbReference type="AlphaFoldDB" id="A0A6P8KDQ1"/>
<feature type="transmembrane region" description="Helical" evidence="13">
    <location>
        <begin position="282"/>
        <end position="303"/>
    </location>
</feature>
<dbReference type="Gene3D" id="2.30.160.11">
    <property type="match status" value="1"/>
</dbReference>
<sequence>MFLWLKCFCTLIIVTIAKNSSAEIPNCKYDETINISHFKRFNNVYIYEHFEIPANLTGEFDYKELMDGSKVPAESNLRACICKVRTCIRICCARKNILSNGECGDSVKKEIKLTILDLTMQDILLTDPPLAELIMIPQHNSTELLVVREQFQPCDEIVSLKSDEYTMLKDGSILLHTSAEILSNDQYCLYPEIYSDFPKTIRIINRRCYRNVMPGTPQLSVISVVGFILTLTVYLSVKKLRNLLGKCLMCSLFSMFMEYFIWTMDHFSLLQNICSAAGYIKYFFSMSSYLWFSVVSFHLWELFTSLNRHEPQYRFLIYNTFVWCTAAIPTAVIFSMNQMWENDLEKLGWLPLVGYFGCSVKDWKSSSWFYSHIPIVILNSFNAIMFVLTAIYIWKVKKEVKSFAQHDERTTTCLEFDVQTYIQFVRLFLIMGASWLLDQLTRLAEDSHLFLDTIVLNLTVYLNATFGIIIFVLLILKGSTLKMIMESIRGTRFMPCLKSNQ</sequence>
<evidence type="ECO:0000256" key="10">
    <source>
        <dbReference type="ARBA" id="ARBA00023170"/>
    </source>
</evidence>